<sequence length="131" mass="15290">MNGMMMNQIDESDRDIFFNQDSYIDSMEEVEIQNKTDKSRVLNEDEQAFTSQQSFTKGKEELHQSTWISKKLRRVCRSTIAAETMSPLDAVDTTVWLSHLLDELKDKQLQTTEIYTDNTVLYVTYRSSAFN</sequence>
<evidence type="ECO:0000313" key="2">
    <source>
        <dbReference type="Proteomes" id="UP001152795"/>
    </source>
</evidence>
<proteinExistence type="predicted"/>
<organism evidence="1 2">
    <name type="scientific">Paramuricea clavata</name>
    <name type="common">Red gorgonian</name>
    <name type="synonym">Violescent sea-whip</name>
    <dbReference type="NCBI Taxonomy" id="317549"/>
    <lineage>
        <taxon>Eukaryota</taxon>
        <taxon>Metazoa</taxon>
        <taxon>Cnidaria</taxon>
        <taxon>Anthozoa</taxon>
        <taxon>Octocorallia</taxon>
        <taxon>Malacalcyonacea</taxon>
        <taxon>Plexauridae</taxon>
        <taxon>Paramuricea</taxon>
    </lineage>
</organism>
<dbReference type="AlphaFoldDB" id="A0A7D9EU09"/>
<protein>
    <submittedName>
        <fullName evidence="1">Uncharacterized protein</fullName>
    </submittedName>
</protein>
<name>A0A7D9EU09_PARCT</name>
<dbReference type="EMBL" id="CACRXK020008944">
    <property type="protein sequence ID" value="CAB4016033.1"/>
    <property type="molecule type" value="Genomic_DNA"/>
</dbReference>
<evidence type="ECO:0000313" key="1">
    <source>
        <dbReference type="EMBL" id="CAB4016033.1"/>
    </source>
</evidence>
<comment type="caution">
    <text evidence="1">The sequence shown here is derived from an EMBL/GenBank/DDBJ whole genome shotgun (WGS) entry which is preliminary data.</text>
</comment>
<keyword evidence="2" id="KW-1185">Reference proteome</keyword>
<reference evidence="1" key="1">
    <citation type="submission" date="2020-04" db="EMBL/GenBank/DDBJ databases">
        <authorList>
            <person name="Alioto T."/>
            <person name="Alioto T."/>
            <person name="Gomez Garrido J."/>
        </authorList>
    </citation>
    <scope>NUCLEOTIDE SEQUENCE</scope>
    <source>
        <strain evidence="1">A484AB</strain>
    </source>
</reference>
<dbReference type="Proteomes" id="UP001152795">
    <property type="component" value="Unassembled WGS sequence"/>
</dbReference>
<gene>
    <name evidence="1" type="ORF">PACLA_8A021189</name>
</gene>
<accession>A0A7D9EU09</accession>